<name>A0ABQ5AXH9_9ASTR</name>
<feature type="compositionally biased region" description="Basic and acidic residues" evidence="1">
    <location>
        <begin position="11"/>
        <end position="32"/>
    </location>
</feature>
<evidence type="ECO:0000313" key="3">
    <source>
        <dbReference type="Proteomes" id="UP001151760"/>
    </source>
</evidence>
<proteinExistence type="predicted"/>
<sequence length="378" mass="44213">MEPPTATMPNKKKESENQKKKRNKEEIDKQTEESGSEGTEESGSKGTEENGSEATEGGSNGIEENMNGDEREVENVEEKQGDHKDEIGEDEFWNTQFTDSQCEELENQAKEEIKKKKTAKRKSTKEMTPPSFSLATFIFERINRKATIRVLCDLASTLKIESNVIDTYCSVLNHEQGVNNKRKKTKHFFHTGMITKDMFNWKIEDGKKYDEVKQYKAFSDTMKNEFNKDDEVKKLKDLEMKNMFSMHLKEVRHPRAKDVLNKKPIILRPKWGTKENNTDCGVFLMMHMENYNGENARNWNLELPTEEEGNRYDIIKMRMRFAAKMLSHEINIHREEMSKQALEFAYRNKEKKAREALIRGAIRVKKEKQEFERVQSAI</sequence>
<dbReference type="SUPFAM" id="SSF54001">
    <property type="entry name" value="Cysteine proteinases"/>
    <property type="match status" value="1"/>
</dbReference>
<dbReference type="InterPro" id="IPR038765">
    <property type="entry name" value="Papain-like_cys_pep_sf"/>
</dbReference>
<feature type="compositionally biased region" description="Basic and acidic residues" evidence="1">
    <location>
        <begin position="68"/>
        <end position="86"/>
    </location>
</feature>
<dbReference type="Proteomes" id="UP001151760">
    <property type="component" value="Unassembled WGS sequence"/>
</dbReference>
<keyword evidence="3" id="KW-1185">Reference proteome</keyword>
<keyword evidence="2" id="KW-0645">Protease</keyword>
<evidence type="ECO:0000256" key="1">
    <source>
        <dbReference type="SAM" id="MobiDB-lite"/>
    </source>
</evidence>
<protein>
    <submittedName>
        <fullName evidence="2">Ulp1 protease family, C-terminal catalytic domain-containing protein</fullName>
    </submittedName>
</protein>
<reference evidence="2" key="2">
    <citation type="submission" date="2022-01" db="EMBL/GenBank/DDBJ databases">
        <authorList>
            <person name="Yamashiro T."/>
            <person name="Shiraishi A."/>
            <person name="Satake H."/>
            <person name="Nakayama K."/>
        </authorList>
    </citation>
    <scope>NUCLEOTIDE SEQUENCE</scope>
</reference>
<evidence type="ECO:0000313" key="2">
    <source>
        <dbReference type="EMBL" id="GJT07370.1"/>
    </source>
</evidence>
<dbReference type="GO" id="GO:0008233">
    <property type="term" value="F:peptidase activity"/>
    <property type="evidence" value="ECO:0007669"/>
    <property type="project" value="UniProtKB-KW"/>
</dbReference>
<keyword evidence="2" id="KW-0378">Hydrolase</keyword>
<dbReference type="EMBL" id="BQNB010012745">
    <property type="protein sequence ID" value="GJT07370.1"/>
    <property type="molecule type" value="Genomic_DNA"/>
</dbReference>
<dbReference type="Gene3D" id="3.40.395.10">
    <property type="entry name" value="Adenoviral Proteinase, Chain A"/>
    <property type="match status" value="1"/>
</dbReference>
<feature type="region of interest" description="Disordered" evidence="1">
    <location>
        <begin position="1"/>
        <end position="94"/>
    </location>
</feature>
<comment type="caution">
    <text evidence="2">The sequence shown here is derived from an EMBL/GenBank/DDBJ whole genome shotgun (WGS) entry which is preliminary data.</text>
</comment>
<organism evidence="2 3">
    <name type="scientific">Tanacetum coccineum</name>
    <dbReference type="NCBI Taxonomy" id="301880"/>
    <lineage>
        <taxon>Eukaryota</taxon>
        <taxon>Viridiplantae</taxon>
        <taxon>Streptophyta</taxon>
        <taxon>Embryophyta</taxon>
        <taxon>Tracheophyta</taxon>
        <taxon>Spermatophyta</taxon>
        <taxon>Magnoliopsida</taxon>
        <taxon>eudicotyledons</taxon>
        <taxon>Gunneridae</taxon>
        <taxon>Pentapetalae</taxon>
        <taxon>asterids</taxon>
        <taxon>campanulids</taxon>
        <taxon>Asterales</taxon>
        <taxon>Asteraceae</taxon>
        <taxon>Asteroideae</taxon>
        <taxon>Anthemideae</taxon>
        <taxon>Anthemidinae</taxon>
        <taxon>Tanacetum</taxon>
    </lineage>
</organism>
<reference evidence="2" key="1">
    <citation type="journal article" date="2022" name="Int. J. Mol. Sci.">
        <title>Draft Genome of Tanacetum Coccineum: Genomic Comparison of Closely Related Tanacetum-Family Plants.</title>
        <authorList>
            <person name="Yamashiro T."/>
            <person name="Shiraishi A."/>
            <person name="Nakayama K."/>
            <person name="Satake H."/>
        </authorList>
    </citation>
    <scope>NUCLEOTIDE SEQUENCE</scope>
</reference>
<gene>
    <name evidence="2" type="ORF">Tco_0841832</name>
</gene>
<accession>A0ABQ5AXH9</accession>
<dbReference type="GO" id="GO:0006508">
    <property type="term" value="P:proteolysis"/>
    <property type="evidence" value="ECO:0007669"/>
    <property type="project" value="UniProtKB-KW"/>
</dbReference>